<dbReference type="Proteomes" id="UP000606653">
    <property type="component" value="Unassembled WGS sequence"/>
</dbReference>
<gene>
    <name evidence="3" type="ORF">GCM10010969_20220</name>
</gene>
<reference evidence="4" key="1">
    <citation type="journal article" date="2019" name="Int. J. Syst. Evol. Microbiol.">
        <title>The Global Catalogue of Microorganisms (GCM) 10K type strain sequencing project: providing services to taxonomists for standard genome sequencing and annotation.</title>
        <authorList>
            <consortium name="The Broad Institute Genomics Platform"/>
            <consortium name="The Broad Institute Genome Sequencing Center for Infectious Disease"/>
            <person name="Wu L."/>
            <person name="Ma J."/>
        </authorList>
    </citation>
    <scope>NUCLEOTIDE SEQUENCE [LARGE SCALE GENOMIC DNA]</scope>
    <source>
        <strain evidence="4">CGMCC 1.6964</strain>
    </source>
</reference>
<name>A0ABQ2L246_9BACL</name>
<evidence type="ECO:0000256" key="1">
    <source>
        <dbReference type="SAM" id="Coils"/>
    </source>
</evidence>
<feature type="transmembrane region" description="Helical" evidence="2">
    <location>
        <begin position="147"/>
        <end position="166"/>
    </location>
</feature>
<keyword evidence="1" id="KW-0175">Coiled coil</keyword>
<accession>A0ABQ2L246</accession>
<evidence type="ECO:0000313" key="3">
    <source>
        <dbReference type="EMBL" id="GGN99781.1"/>
    </source>
</evidence>
<organism evidence="3 4">
    <name type="scientific">Saccharibacillus kuerlensis</name>
    <dbReference type="NCBI Taxonomy" id="459527"/>
    <lineage>
        <taxon>Bacteria</taxon>
        <taxon>Bacillati</taxon>
        <taxon>Bacillota</taxon>
        <taxon>Bacilli</taxon>
        <taxon>Bacillales</taxon>
        <taxon>Paenibacillaceae</taxon>
        <taxon>Saccharibacillus</taxon>
    </lineage>
</organism>
<keyword evidence="2" id="KW-0812">Transmembrane</keyword>
<protein>
    <submittedName>
        <fullName evidence="3">Uncharacterized protein</fullName>
    </submittedName>
</protein>
<comment type="caution">
    <text evidence="3">The sequence shown here is derived from an EMBL/GenBank/DDBJ whole genome shotgun (WGS) entry which is preliminary data.</text>
</comment>
<sequence>MEERFREISSTKLLRKSYKATGLAWGFGKISLNTDYRVKKELITENSFSQLGSIKSGLVSSVETFKQLGIVFAIITFLLTTILGTLPMYMPQYFRTVDWTHQVNLLLIEDAISGMSNDEKQKYIIDKHDEEVSSYNQELSDVQNEHYNMLNIILWPIVIIFAVIFFRFRWLLSVQACVNEAYQEKEKIIQEEKEKLQKIKQRRESVLQK</sequence>
<keyword evidence="4" id="KW-1185">Reference proteome</keyword>
<feature type="transmembrane region" description="Helical" evidence="2">
    <location>
        <begin position="68"/>
        <end position="90"/>
    </location>
</feature>
<dbReference type="RefSeq" id="WP_018977810.1">
    <property type="nucleotide sequence ID" value="NZ_BMLN01000005.1"/>
</dbReference>
<keyword evidence="2" id="KW-0472">Membrane</keyword>
<evidence type="ECO:0000313" key="4">
    <source>
        <dbReference type="Proteomes" id="UP000606653"/>
    </source>
</evidence>
<evidence type="ECO:0000256" key="2">
    <source>
        <dbReference type="SAM" id="Phobius"/>
    </source>
</evidence>
<feature type="coiled-coil region" evidence="1">
    <location>
        <begin position="179"/>
        <end position="209"/>
    </location>
</feature>
<dbReference type="EMBL" id="BMLN01000005">
    <property type="protein sequence ID" value="GGN99781.1"/>
    <property type="molecule type" value="Genomic_DNA"/>
</dbReference>
<keyword evidence="2" id="KW-1133">Transmembrane helix</keyword>
<proteinExistence type="predicted"/>